<reference evidence="4" key="1">
    <citation type="submission" date="2016-10" db="EMBL/GenBank/DDBJ databases">
        <authorList>
            <person name="Varghese N."/>
            <person name="Submissions S."/>
        </authorList>
    </citation>
    <scope>NUCLEOTIDE SEQUENCE [LARGE SCALE GENOMIC DNA]</scope>
    <source>
        <strain evidence="4">DSM 22965</strain>
    </source>
</reference>
<evidence type="ECO:0000313" key="3">
    <source>
        <dbReference type="EMBL" id="SDR71010.1"/>
    </source>
</evidence>
<dbReference type="InterPro" id="IPR051912">
    <property type="entry name" value="Alkylbase_DNA_Glycosylase/TA"/>
</dbReference>
<accession>A0A1H1L9K5</accession>
<dbReference type="GO" id="GO:0032131">
    <property type="term" value="F:alkylated DNA binding"/>
    <property type="evidence" value="ECO:0007669"/>
    <property type="project" value="TreeGrafter"/>
</dbReference>
<dbReference type="GO" id="GO:0008725">
    <property type="term" value="F:DNA-3-methyladenine glycosylase activity"/>
    <property type="evidence" value="ECO:0007669"/>
    <property type="project" value="TreeGrafter"/>
</dbReference>
<name>A0A1H1L9K5_9MICO</name>
<dbReference type="AlphaFoldDB" id="A0A1H1L9K5"/>
<dbReference type="GO" id="GO:0032993">
    <property type="term" value="C:protein-DNA complex"/>
    <property type="evidence" value="ECO:0007669"/>
    <property type="project" value="TreeGrafter"/>
</dbReference>
<dbReference type="GO" id="GO:0006307">
    <property type="term" value="P:DNA alkylation repair"/>
    <property type="evidence" value="ECO:0007669"/>
    <property type="project" value="TreeGrafter"/>
</dbReference>
<dbReference type="STRING" id="684552.SAMN04489719_0485"/>
<dbReference type="Proteomes" id="UP000199649">
    <property type="component" value="Chromosome I"/>
</dbReference>
<gene>
    <name evidence="3" type="ORF">SAMN04489719_0485</name>
</gene>
<keyword evidence="1" id="KW-0227">DNA damage</keyword>
<dbReference type="RefSeq" id="WP_092665564.1">
    <property type="nucleotide sequence ID" value="NZ_LT629734.1"/>
</dbReference>
<dbReference type="SUPFAM" id="SSF48150">
    <property type="entry name" value="DNA-glycosylase"/>
    <property type="match status" value="1"/>
</dbReference>
<evidence type="ECO:0000256" key="1">
    <source>
        <dbReference type="ARBA" id="ARBA00022763"/>
    </source>
</evidence>
<dbReference type="Gene3D" id="1.10.340.30">
    <property type="entry name" value="Hypothetical protein, domain 2"/>
    <property type="match status" value="1"/>
</dbReference>
<dbReference type="PANTHER" id="PTHR43003:SF13">
    <property type="entry name" value="DNA-3-METHYLADENINE GLYCOSYLASE 2"/>
    <property type="match status" value="1"/>
</dbReference>
<evidence type="ECO:0000256" key="2">
    <source>
        <dbReference type="ARBA" id="ARBA00023204"/>
    </source>
</evidence>
<proteinExistence type="predicted"/>
<dbReference type="EMBL" id="LT629734">
    <property type="protein sequence ID" value="SDR71010.1"/>
    <property type="molecule type" value="Genomic_DNA"/>
</dbReference>
<sequence length="287" mass="29029">MTGAPGILAWLAPRAVPGVEVVSPAGYRRALPGPRVAGVVVDGEAASTDDADLARLFDLGGDAPGTPRGADARRAADEQVAWAAARHGAPLLADAIARSPALAQPGCADAHEMLVRAIVGQQITVAAATLQLGLLAALGDPLPAALVEDGIDRCFPTMAQVADGADVLRGPAAKTAAVRRAAEAVATGAIVLPATGIGPASDLETMRVRLLELKGIGPWTVGYLSLRLGDPDVLLMGDVAVRKGARHLGIADLAALAADCAGHRSSLMLRCWAAAAAPSPRLSTSSR</sequence>
<keyword evidence="2" id="KW-0234">DNA repair</keyword>
<keyword evidence="4" id="KW-1185">Reference proteome</keyword>
<dbReference type="Gene3D" id="3.30.310.20">
    <property type="entry name" value="DNA-3-methyladenine glycosylase AlkA, N-terminal domain"/>
    <property type="match status" value="1"/>
</dbReference>
<protein>
    <submittedName>
        <fullName evidence="3">3-methyladenine DNA glycosylase/8-oxoguanine DNA glycosylase</fullName>
    </submittedName>
</protein>
<dbReference type="GO" id="GO:0005737">
    <property type="term" value="C:cytoplasm"/>
    <property type="evidence" value="ECO:0007669"/>
    <property type="project" value="TreeGrafter"/>
</dbReference>
<dbReference type="GO" id="GO:0006285">
    <property type="term" value="P:base-excision repair, AP site formation"/>
    <property type="evidence" value="ECO:0007669"/>
    <property type="project" value="TreeGrafter"/>
</dbReference>
<dbReference type="InterPro" id="IPR037046">
    <property type="entry name" value="AlkA_N_sf"/>
</dbReference>
<dbReference type="OrthoDB" id="9811249at2"/>
<dbReference type="GO" id="GO:0043916">
    <property type="term" value="F:DNA-7-methylguanine glycosylase activity"/>
    <property type="evidence" value="ECO:0007669"/>
    <property type="project" value="TreeGrafter"/>
</dbReference>
<dbReference type="PANTHER" id="PTHR43003">
    <property type="entry name" value="DNA-3-METHYLADENINE GLYCOSYLASE"/>
    <property type="match status" value="1"/>
</dbReference>
<dbReference type="InterPro" id="IPR011257">
    <property type="entry name" value="DNA_glycosylase"/>
</dbReference>
<evidence type="ECO:0000313" key="4">
    <source>
        <dbReference type="Proteomes" id="UP000199649"/>
    </source>
</evidence>
<organism evidence="3 4">
    <name type="scientific">Agrococcus carbonis</name>
    <dbReference type="NCBI Taxonomy" id="684552"/>
    <lineage>
        <taxon>Bacteria</taxon>
        <taxon>Bacillati</taxon>
        <taxon>Actinomycetota</taxon>
        <taxon>Actinomycetes</taxon>
        <taxon>Micrococcales</taxon>
        <taxon>Microbacteriaceae</taxon>
        <taxon>Agrococcus</taxon>
    </lineage>
</organism>